<evidence type="ECO:0000256" key="8">
    <source>
        <dbReference type="SAM" id="MobiDB-lite"/>
    </source>
</evidence>
<comment type="subcellular location">
    <subcellularLocation>
        <location evidence="1">Golgi apparatus</location>
        <location evidence="1">trans-Golgi network</location>
    </subcellularLocation>
</comment>
<comment type="similarity">
    <text evidence="2">Belongs to the VPS54 family.</text>
</comment>
<dbReference type="GO" id="GO:0019905">
    <property type="term" value="F:syntaxin binding"/>
    <property type="evidence" value="ECO:0007669"/>
    <property type="project" value="TreeGrafter"/>
</dbReference>
<keyword evidence="11" id="KW-1185">Reference proteome</keyword>
<dbReference type="PANTHER" id="PTHR12965:SF0">
    <property type="entry name" value="VACUOLAR PROTEIN SORTING-ASSOCIATED PROTEIN 54"/>
    <property type="match status" value="1"/>
</dbReference>
<keyword evidence="6" id="KW-0333">Golgi apparatus</keyword>
<feature type="region of interest" description="Disordered" evidence="8">
    <location>
        <begin position="628"/>
        <end position="656"/>
    </location>
</feature>
<evidence type="ECO:0000256" key="7">
    <source>
        <dbReference type="ARBA" id="ARBA00023054"/>
    </source>
</evidence>
<evidence type="ECO:0000256" key="2">
    <source>
        <dbReference type="ARBA" id="ARBA00009150"/>
    </source>
</evidence>
<dbReference type="PANTHER" id="PTHR12965">
    <property type="entry name" value="VACUOLAR PROTEIN SORTING 54"/>
    <property type="match status" value="1"/>
</dbReference>
<dbReference type="InterPro" id="IPR039745">
    <property type="entry name" value="Vps54"/>
</dbReference>
<dbReference type="GO" id="GO:0005829">
    <property type="term" value="C:cytosol"/>
    <property type="evidence" value="ECO:0007669"/>
    <property type="project" value="GOC"/>
</dbReference>
<evidence type="ECO:0000256" key="3">
    <source>
        <dbReference type="ARBA" id="ARBA00017665"/>
    </source>
</evidence>
<evidence type="ECO:0000313" key="12">
    <source>
        <dbReference type="WBParaSite" id="PDA_v2.g22581.t1"/>
    </source>
</evidence>
<dbReference type="Proteomes" id="UP000887578">
    <property type="component" value="Unplaced"/>
</dbReference>
<evidence type="ECO:0000256" key="6">
    <source>
        <dbReference type="ARBA" id="ARBA00023034"/>
    </source>
</evidence>
<feature type="domain" description="Vacuolar protein sorting-associated protein 54 C-terminal" evidence="9">
    <location>
        <begin position="744"/>
        <end position="872"/>
    </location>
</feature>
<dbReference type="InterPro" id="IPR012501">
    <property type="entry name" value="Vps54_C"/>
</dbReference>
<keyword evidence="4" id="KW-0813">Transport</keyword>
<evidence type="ECO:0000256" key="4">
    <source>
        <dbReference type="ARBA" id="ARBA00022448"/>
    </source>
</evidence>
<protein>
    <recommendedName>
        <fullName evidence="3">Vacuolar protein sorting-associated protein 54</fullName>
    </recommendedName>
</protein>
<evidence type="ECO:0000256" key="1">
    <source>
        <dbReference type="ARBA" id="ARBA00004601"/>
    </source>
</evidence>
<dbReference type="Pfam" id="PF07928">
    <property type="entry name" value="Vps54"/>
    <property type="match status" value="1"/>
</dbReference>
<feature type="compositionally biased region" description="Low complexity" evidence="8">
    <location>
        <begin position="638"/>
        <end position="656"/>
    </location>
</feature>
<sequence>MPTFLLARLFTQNLSSVLSDPTRSKSETIHFFTRHWGDNFIPATTFPLPTSIPKISVEHFRQYLLTTAKNHRHYLRSKKALRRALALHYDQSSINIDELPIIFLDPLFALHDPKYFNSVFLEPLPEETDQMISPAEKQRIEEKRLAGRGDDDPVLSRAESSASLTSTFSLQAQMPPDALSGRSFRSYQNLHNRLEFYHDSVGALLNCQLESKSEEFWKTVNSYGALQCDIEGAKQKVTNIQNGLKVANENIVQKMKRVVEIHQERQNKVLLLQRLRDIACLRDAQTTVQMLLNQNDFPKALECIEMAQEVLHSDLKGVNCFRHLSTQLDELHKVIGRMLQDDFVALIQKEFGKPLEKESEIGYQEGSFILLFMHEIVEAVKNTIRQIIKNRIIEYGGDLTEFDPSLLNWGDQMRKLNFEQWISTLTAVFDSLILFCRRIISIQELILENVDRVILFEENREKFVEKDEKESLDGLQETKADEEMGVQNDGSKFPSSQSTANFHGISINTGNGEIPRSASAATLMSRKESVASEDPNQQQSGGFISSAATMLSLPARDLYQVRSVLPCLLEHATITAQERIGRLLIAKTKDGFLERCSPISFRKVDECVQKFVAECTELVQSQTSSTGLFSSLQQPQGSRSTSPTLSTSTSTSKSPLLHTMQQQATRLISRFHESRKQKLANILDSEQWKPAIVPQIFQQIADNYCESGKLSDLINDLNQSATGEEVPMDYSTMPATDFIDLDGEKFYLVGTALILFRMIAQYSDLVEMFPDCAAEILLHVIEVCKSFNSRTCQLILGAGALQFVGLKTISVKNLALAARCLQFILKFIQALKNEFKEILPSEKHHLLRHFDSTSRDFQDHVDEIYSKLSSVIDFHIVSCLSSWQTTGEAPTSPFQQLIKQIGKFYNGFSSVMPPSETTKILLRVHSNLKSHYRNILNQHGVTPQNALSYGLASADFDYYIENMRALPNCENFPNDTINDVFN</sequence>
<dbReference type="GO" id="GO:0006896">
    <property type="term" value="P:Golgi to vacuole transport"/>
    <property type="evidence" value="ECO:0007669"/>
    <property type="project" value="TreeGrafter"/>
</dbReference>
<dbReference type="GO" id="GO:0000938">
    <property type="term" value="C:GARP complex"/>
    <property type="evidence" value="ECO:0007669"/>
    <property type="project" value="InterPro"/>
</dbReference>
<keyword evidence="5" id="KW-0653">Protein transport</keyword>
<evidence type="ECO:0000313" key="11">
    <source>
        <dbReference type="Proteomes" id="UP000887578"/>
    </source>
</evidence>
<evidence type="ECO:0000256" key="5">
    <source>
        <dbReference type="ARBA" id="ARBA00022927"/>
    </source>
</evidence>
<feature type="compositionally biased region" description="Polar residues" evidence="8">
    <location>
        <begin position="628"/>
        <end position="637"/>
    </location>
</feature>
<dbReference type="Gene3D" id="1.20.1280.130">
    <property type="match status" value="1"/>
</dbReference>
<proteinExistence type="inferred from homology"/>
<dbReference type="AlphaFoldDB" id="A0A914Q600"/>
<evidence type="ECO:0000259" key="9">
    <source>
        <dbReference type="Pfam" id="PF07928"/>
    </source>
</evidence>
<dbReference type="Gene3D" id="6.10.250.860">
    <property type="match status" value="1"/>
</dbReference>
<accession>A0A914Q600</accession>
<keyword evidence="7" id="KW-0175">Coiled coil</keyword>
<evidence type="ECO:0000259" key="10">
    <source>
        <dbReference type="Pfam" id="PF10475"/>
    </source>
</evidence>
<dbReference type="GO" id="GO:0042147">
    <property type="term" value="P:retrograde transport, endosome to Golgi"/>
    <property type="evidence" value="ECO:0007669"/>
    <property type="project" value="InterPro"/>
</dbReference>
<reference evidence="12" key="1">
    <citation type="submission" date="2022-11" db="UniProtKB">
        <authorList>
            <consortium name="WormBaseParasite"/>
        </authorList>
    </citation>
    <scope>IDENTIFICATION</scope>
</reference>
<dbReference type="InterPro" id="IPR019515">
    <property type="entry name" value="VPS54_N"/>
</dbReference>
<name>A0A914Q600_9BILA</name>
<organism evidence="11 12">
    <name type="scientific">Panagrolaimus davidi</name>
    <dbReference type="NCBI Taxonomy" id="227884"/>
    <lineage>
        <taxon>Eukaryota</taxon>
        <taxon>Metazoa</taxon>
        <taxon>Ecdysozoa</taxon>
        <taxon>Nematoda</taxon>
        <taxon>Chromadorea</taxon>
        <taxon>Rhabditida</taxon>
        <taxon>Tylenchina</taxon>
        <taxon>Panagrolaimomorpha</taxon>
        <taxon>Panagrolaimoidea</taxon>
        <taxon>Panagrolaimidae</taxon>
        <taxon>Panagrolaimus</taxon>
    </lineage>
</organism>
<feature type="domain" description="Vacuolar protein sorting-associated protein 54 N-terminal" evidence="10">
    <location>
        <begin position="184"/>
        <end position="347"/>
    </location>
</feature>
<dbReference type="WBParaSite" id="PDA_v2.g22581.t1">
    <property type="protein sequence ID" value="PDA_v2.g22581.t1"/>
    <property type="gene ID" value="PDA_v2.g22581"/>
</dbReference>
<dbReference type="GO" id="GO:0015031">
    <property type="term" value="P:protein transport"/>
    <property type="evidence" value="ECO:0007669"/>
    <property type="project" value="UniProtKB-KW"/>
</dbReference>
<dbReference type="Pfam" id="PF10475">
    <property type="entry name" value="Vps54_N"/>
    <property type="match status" value="1"/>
</dbReference>